<feature type="domain" description="Protein kinase" evidence="5">
    <location>
        <begin position="1"/>
        <end position="241"/>
    </location>
</feature>
<dbReference type="Pfam" id="PF00069">
    <property type="entry name" value="Pkinase"/>
    <property type="match status" value="1"/>
</dbReference>
<reference evidence="7 8" key="1">
    <citation type="journal article" date="2023" name="bioRxiv">
        <title>Genome report: Whole genome sequence and annotation of Penstemon davidsonii.</title>
        <authorList>
            <person name="Ostevik K.L."/>
            <person name="Alabady M."/>
            <person name="Zhang M."/>
            <person name="Rausher M.D."/>
        </authorList>
    </citation>
    <scope>NUCLEOTIDE SEQUENCE [LARGE SCALE GENOMIC DNA]</scope>
    <source>
        <strain evidence="7">DNT005</strain>
        <tissue evidence="7">Whole leaf</tissue>
    </source>
</reference>
<feature type="compositionally biased region" description="Polar residues" evidence="4">
    <location>
        <begin position="360"/>
        <end position="375"/>
    </location>
</feature>
<comment type="similarity">
    <text evidence="1">Belongs to the protein kinase superfamily. CMGC Ser/Thr protein kinase family. CDC2/CDKX subfamily.</text>
</comment>
<evidence type="ECO:0000259" key="5">
    <source>
        <dbReference type="PROSITE" id="PS50011"/>
    </source>
</evidence>
<evidence type="ECO:0000256" key="3">
    <source>
        <dbReference type="ARBA" id="ARBA00022840"/>
    </source>
</evidence>
<accession>A0ABR0CLC3</accession>
<dbReference type="PROSITE" id="PS50011">
    <property type="entry name" value="PROTEIN_KINASE_DOM"/>
    <property type="match status" value="1"/>
</dbReference>
<dbReference type="PANTHER" id="PTHR24056:SF176">
    <property type="entry name" value="OS01G0367700 PROTEIN"/>
    <property type="match status" value="1"/>
</dbReference>
<dbReference type="Proteomes" id="UP001291926">
    <property type="component" value="Unassembled WGS sequence"/>
</dbReference>
<dbReference type="InterPro" id="IPR008271">
    <property type="entry name" value="Ser/Thr_kinase_AS"/>
</dbReference>
<feature type="region of interest" description="Disordered" evidence="4">
    <location>
        <begin position="251"/>
        <end position="398"/>
    </location>
</feature>
<evidence type="ECO:0000313" key="6">
    <source>
        <dbReference type="EMBL" id="KAK4477919.1"/>
    </source>
</evidence>
<organism evidence="7 8">
    <name type="scientific">Penstemon davidsonii</name>
    <dbReference type="NCBI Taxonomy" id="160366"/>
    <lineage>
        <taxon>Eukaryota</taxon>
        <taxon>Viridiplantae</taxon>
        <taxon>Streptophyta</taxon>
        <taxon>Embryophyta</taxon>
        <taxon>Tracheophyta</taxon>
        <taxon>Spermatophyta</taxon>
        <taxon>Magnoliopsida</taxon>
        <taxon>eudicotyledons</taxon>
        <taxon>Gunneridae</taxon>
        <taxon>Pentapetalae</taxon>
        <taxon>asterids</taxon>
        <taxon>lamiids</taxon>
        <taxon>Lamiales</taxon>
        <taxon>Plantaginaceae</taxon>
        <taxon>Cheloneae</taxon>
        <taxon>Penstemon</taxon>
    </lineage>
</organism>
<comment type="caution">
    <text evidence="7">The sequence shown here is derived from an EMBL/GenBank/DDBJ whole genome shotgun (WGS) entry which is preliminary data.</text>
</comment>
<evidence type="ECO:0000256" key="1">
    <source>
        <dbReference type="ARBA" id="ARBA00006485"/>
    </source>
</evidence>
<dbReference type="InterPro" id="IPR000719">
    <property type="entry name" value="Prot_kinase_dom"/>
</dbReference>
<dbReference type="Gene3D" id="3.30.200.20">
    <property type="entry name" value="Phosphorylase Kinase, domain 1"/>
    <property type="match status" value="1"/>
</dbReference>
<evidence type="ECO:0000313" key="8">
    <source>
        <dbReference type="Proteomes" id="UP001291926"/>
    </source>
</evidence>
<dbReference type="Gene3D" id="1.10.510.10">
    <property type="entry name" value="Transferase(Phosphotransferase) domain 1"/>
    <property type="match status" value="1"/>
</dbReference>
<dbReference type="EMBL" id="JAYDYQ010002688">
    <property type="protein sequence ID" value="KAK4477931.1"/>
    <property type="molecule type" value="Genomic_DNA"/>
</dbReference>
<dbReference type="SUPFAM" id="SSF56112">
    <property type="entry name" value="Protein kinase-like (PK-like)"/>
    <property type="match status" value="1"/>
</dbReference>
<feature type="compositionally biased region" description="Basic and acidic residues" evidence="4">
    <location>
        <begin position="258"/>
        <end position="273"/>
    </location>
</feature>
<sequence>MAREILILRRLDHPNVVKLHGLVTSRMSCSLYLVFDYMVHDLAGLASSPGIKFTEPQVKCYMHQLLSGLEHCHNRHVLHRDIKGSNLLIDDGGVLKVADFGLASTFDPNNRQPMTSRVVTLWYRPPELLLGATDYGVGVDLWSAGCILAELFAGKPIMTGRTEVEQLHRIFKLCGSPSEEYWKKSKLPHATIFKPQQSYKRCIKETFKDFPQSSLPLIDSLLAIDPSDRQTATAALRSEFFTTKPYACDPSSLPKYPPSKEMDAKRRDEEARRLRAAGKTQADGVRKPRTRERAMRAMPAPEANAELQANIDRRRLITHANAKSKSEKFPPPHQDGGLGYPLGSSHHIDPSFDPPDVPYSSMNFSYSKDPMQTWSGPLVDPGPRRKSKPSKKDHRGQR</sequence>
<keyword evidence="2" id="KW-0547">Nucleotide-binding</keyword>
<dbReference type="PROSITE" id="PS00108">
    <property type="entry name" value="PROTEIN_KINASE_ST"/>
    <property type="match status" value="1"/>
</dbReference>
<evidence type="ECO:0000256" key="4">
    <source>
        <dbReference type="SAM" id="MobiDB-lite"/>
    </source>
</evidence>
<gene>
    <name evidence="6" type="ORF">RD792_017184</name>
    <name evidence="7" type="ORF">RD792_017196</name>
</gene>
<name>A0ABR0CLC3_9LAMI</name>
<keyword evidence="3" id="KW-0067">ATP-binding</keyword>
<dbReference type="PANTHER" id="PTHR24056">
    <property type="entry name" value="CELL DIVISION PROTEIN KINASE"/>
    <property type="match status" value="1"/>
</dbReference>
<dbReference type="SMART" id="SM00220">
    <property type="entry name" value="S_TKc"/>
    <property type="match status" value="1"/>
</dbReference>
<evidence type="ECO:0000313" key="7">
    <source>
        <dbReference type="EMBL" id="KAK4477931.1"/>
    </source>
</evidence>
<dbReference type="InterPro" id="IPR050108">
    <property type="entry name" value="CDK"/>
</dbReference>
<reference evidence="7" key="2">
    <citation type="submission" date="2023-12" db="EMBL/GenBank/DDBJ databases">
        <authorList>
            <person name="Ostevik K."/>
            <person name="Alabady M."/>
            <person name="Zhang M."/>
            <person name="Rausher M."/>
        </authorList>
    </citation>
    <scope>NUCLEOTIDE SEQUENCE</scope>
    <source>
        <strain evidence="7">DNT005</strain>
        <tissue evidence="7">Whole leaf</tissue>
    </source>
</reference>
<dbReference type="EMBL" id="JAYDYQ010002688">
    <property type="protein sequence ID" value="KAK4477919.1"/>
    <property type="molecule type" value="Genomic_DNA"/>
</dbReference>
<protein>
    <recommendedName>
        <fullName evidence="5">Protein kinase domain-containing protein</fullName>
    </recommendedName>
</protein>
<keyword evidence="8" id="KW-1185">Reference proteome</keyword>
<feature type="compositionally biased region" description="Basic residues" evidence="4">
    <location>
        <begin position="384"/>
        <end position="398"/>
    </location>
</feature>
<dbReference type="InterPro" id="IPR011009">
    <property type="entry name" value="Kinase-like_dom_sf"/>
</dbReference>
<proteinExistence type="inferred from homology"/>
<evidence type="ECO:0000256" key="2">
    <source>
        <dbReference type="ARBA" id="ARBA00022741"/>
    </source>
</evidence>